<sequence>MLFTETQLRTSQGKLRTKSLFWELSYFEPEHVIFTLKEADIERDGKTYTSLRKLYLSYCATDPTEYTFAWAVFGSWETWLQLSRSNYIKKDVEAWRKEVEVKVKSEAIRSIAEEMRTGGRSSFGAAKLLLERGWLDDKSASKAKQKLAEKEEEEMDKQALSLLSEDAERLGIKVQ</sequence>
<gene>
    <name evidence="1" type="ORF">UFOVP343_25</name>
</gene>
<evidence type="ECO:0000313" key="1">
    <source>
        <dbReference type="EMBL" id="CAB4138909.1"/>
    </source>
</evidence>
<accession>A0A6J5M4Z0</accession>
<proteinExistence type="predicted"/>
<organism evidence="1">
    <name type="scientific">uncultured Caudovirales phage</name>
    <dbReference type="NCBI Taxonomy" id="2100421"/>
    <lineage>
        <taxon>Viruses</taxon>
        <taxon>Duplodnaviria</taxon>
        <taxon>Heunggongvirae</taxon>
        <taxon>Uroviricota</taxon>
        <taxon>Caudoviricetes</taxon>
        <taxon>Peduoviridae</taxon>
        <taxon>Maltschvirus</taxon>
        <taxon>Maltschvirus maltsch</taxon>
    </lineage>
</organism>
<protein>
    <submittedName>
        <fullName evidence="1">Uncharacterized protein</fullName>
    </submittedName>
</protein>
<dbReference type="EMBL" id="LR796358">
    <property type="protein sequence ID" value="CAB4138909.1"/>
    <property type="molecule type" value="Genomic_DNA"/>
</dbReference>
<reference evidence="1" key="1">
    <citation type="submission" date="2020-04" db="EMBL/GenBank/DDBJ databases">
        <authorList>
            <person name="Chiriac C."/>
            <person name="Salcher M."/>
            <person name="Ghai R."/>
            <person name="Kavagutti S V."/>
        </authorList>
    </citation>
    <scope>NUCLEOTIDE SEQUENCE</scope>
</reference>
<name>A0A6J5M4Z0_9CAUD</name>